<sequence length="430" mass="48377">MNDKDIIRWASKVQPLAIASTTASAPYPNPALKNQHQLPSPRKRHQTITDESNPTSKRQRTDENVIKVDEKPEARSSRGRREYIPAPTGSQSEQSHASGRSSPLKKLLAMEVFSEGFEIRSLSLLNPNLPPALSQLLRELMWCSNGFGFISNDLQAEIKEQSKQDPSLPIFGDNMFASPGVRDQLGTTPSLNDAAFITKEAQECQDNMQSKAGWNMIVHYPLLHKAIYGQRRHKQKQLVGFTPCTTANIIQEYLPIRSQAEMVDFCIYIEPKMDDIAFNAILSLRQVLPCYVINHTDFPPLRSSPIAVSILAWGQRGAQPATMELQLGTWHAGQWNLLEDLVARSGGTFDGLSFLPAVIVEGHYWSFAATTRKGRKTVLWLEQRFGSTSDVVGVYKTIWGLQRLAKWAREVYWPWFRKNALGVSEVKDDA</sequence>
<feature type="region of interest" description="Disordered" evidence="1">
    <location>
        <begin position="21"/>
        <end position="102"/>
    </location>
</feature>
<dbReference type="InterPro" id="IPR046797">
    <property type="entry name" value="PDDEXK_12"/>
</dbReference>
<evidence type="ECO:0000256" key="1">
    <source>
        <dbReference type="SAM" id="MobiDB-lite"/>
    </source>
</evidence>
<feature type="compositionally biased region" description="Polar residues" evidence="1">
    <location>
        <begin position="88"/>
        <end position="101"/>
    </location>
</feature>
<evidence type="ECO:0000313" key="4">
    <source>
        <dbReference type="Proteomes" id="UP001610334"/>
    </source>
</evidence>
<evidence type="ECO:0000313" key="3">
    <source>
        <dbReference type="EMBL" id="KAL2802612.1"/>
    </source>
</evidence>
<gene>
    <name evidence="3" type="ORF">BJX63DRAFT_437719</name>
</gene>
<proteinExistence type="predicted"/>
<dbReference type="EMBL" id="JBFXLT010000173">
    <property type="protein sequence ID" value="KAL2802612.1"/>
    <property type="molecule type" value="Genomic_DNA"/>
</dbReference>
<dbReference type="Pfam" id="PF20516">
    <property type="entry name" value="PDDEXK_12"/>
    <property type="match status" value="1"/>
</dbReference>
<organism evidence="3 4">
    <name type="scientific">Aspergillus granulosus</name>
    <dbReference type="NCBI Taxonomy" id="176169"/>
    <lineage>
        <taxon>Eukaryota</taxon>
        <taxon>Fungi</taxon>
        <taxon>Dikarya</taxon>
        <taxon>Ascomycota</taxon>
        <taxon>Pezizomycotina</taxon>
        <taxon>Eurotiomycetes</taxon>
        <taxon>Eurotiomycetidae</taxon>
        <taxon>Eurotiales</taxon>
        <taxon>Aspergillaceae</taxon>
        <taxon>Aspergillus</taxon>
        <taxon>Aspergillus subgen. Nidulantes</taxon>
    </lineage>
</organism>
<protein>
    <recommendedName>
        <fullName evidence="2">PD-(D/E)XK nuclease-like domain-containing protein</fullName>
    </recommendedName>
</protein>
<feature type="domain" description="PD-(D/E)XK nuclease-like" evidence="2">
    <location>
        <begin position="170"/>
        <end position="413"/>
    </location>
</feature>
<reference evidence="3 4" key="1">
    <citation type="submission" date="2024-07" db="EMBL/GenBank/DDBJ databases">
        <title>Section-level genome sequencing and comparative genomics of Aspergillus sections Usti and Cavernicolus.</title>
        <authorList>
            <consortium name="Lawrence Berkeley National Laboratory"/>
            <person name="Nybo J.L."/>
            <person name="Vesth T.C."/>
            <person name="Theobald S."/>
            <person name="Frisvad J.C."/>
            <person name="Larsen T.O."/>
            <person name="Kjaerboelling I."/>
            <person name="Rothschild-Mancinelli K."/>
            <person name="Lyhne E.K."/>
            <person name="Kogle M.E."/>
            <person name="Barry K."/>
            <person name="Clum A."/>
            <person name="Na H."/>
            <person name="Ledsgaard L."/>
            <person name="Lin J."/>
            <person name="Lipzen A."/>
            <person name="Kuo A."/>
            <person name="Riley R."/>
            <person name="Mondo S."/>
            <person name="Labutti K."/>
            <person name="Haridas S."/>
            <person name="Pangalinan J."/>
            <person name="Salamov A.A."/>
            <person name="Simmons B.A."/>
            <person name="Magnuson J.K."/>
            <person name="Chen J."/>
            <person name="Drula E."/>
            <person name="Henrissat B."/>
            <person name="Wiebenga A."/>
            <person name="Lubbers R.J."/>
            <person name="Gomes A.C."/>
            <person name="Makela M.R."/>
            <person name="Stajich J."/>
            <person name="Grigoriev I.V."/>
            <person name="Mortensen U.H."/>
            <person name="De Vries R.P."/>
            <person name="Baker S.E."/>
            <person name="Andersen M.R."/>
        </authorList>
    </citation>
    <scope>NUCLEOTIDE SEQUENCE [LARGE SCALE GENOMIC DNA]</scope>
    <source>
        <strain evidence="3 4">CBS 588.65</strain>
    </source>
</reference>
<comment type="caution">
    <text evidence="3">The sequence shown here is derived from an EMBL/GenBank/DDBJ whole genome shotgun (WGS) entry which is preliminary data.</text>
</comment>
<evidence type="ECO:0000259" key="2">
    <source>
        <dbReference type="Pfam" id="PF20516"/>
    </source>
</evidence>
<feature type="compositionally biased region" description="Basic and acidic residues" evidence="1">
    <location>
        <begin position="59"/>
        <end position="83"/>
    </location>
</feature>
<name>A0ABR4GU84_9EURO</name>
<dbReference type="Proteomes" id="UP001610334">
    <property type="component" value="Unassembled WGS sequence"/>
</dbReference>
<keyword evidence="4" id="KW-1185">Reference proteome</keyword>
<accession>A0ABR4GU84</accession>